<evidence type="ECO:0000313" key="16">
    <source>
        <dbReference type="EMBL" id="KAJ8903506.1"/>
    </source>
</evidence>
<dbReference type="GO" id="GO:0002189">
    <property type="term" value="C:ribose phosphate diphosphokinase complex"/>
    <property type="evidence" value="ECO:0007669"/>
    <property type="project" value="TreeGrafter"/>
</dbReference>
<dbReference type="GO" id="GO:0005524">
    <property type="term" value="F:ATP binding"/>
    <property type="evidence" value="ECO:0007669"/>
    <property type="project" value="UniProtKB-KW"/>
</dbReference>
<dbReference type="Pfam" id="PF13793">
    <property type="entry name" value="Pribosyltran_N"/>
    <property type="match status" value="1"/>
</dbReference>
<keyword evidence="11" id="KW-0460">Magnesium</keyword>
<evidence type="ECO:0000256" key="1">
    <source>
        <dbReference type="ARBA" id="ARBA00001946"/>
    </source>
</evidence>
<dbReference type="GO" id="GO:0016301">
    <property type="term" value="F:kinase activity"/>
    <property type="evidence" value="ECO:0007669"/>
    <property type="project" value="UniProtKB-KW"/>
</dbReference>
<comment type="pathway">
    <text evidence="2">Metabolic intermediate biosynthesis; 5-phospho-alpha-D-ribose 1-diphosphate biosynthesis; 5-phospho-alpha-D-ribose 1-diphosphate from D-ribose 5-phosphate (route I): step 1/1.</text>
</comment>
<dbReference type="InterPro" id="IPR037515">
    <property type="entry name" value="Rib-P_diPkinase_bac"/>
</dbReference>
<keyword evidence="7 13" id="KW-0545">Nucleotide biosynthesis</keyword>
<dbReference type="GO" id="GO:0006164">
    <property type="term" value="P:purine nucleotide biosynthetic process"/>
    <property type="evidence" value="ECO:0007669"/>
    <property type="project" value="TreeGrafter"/>
</dbReference>
<evidence type="ECO:0000259" key="14">
    <source>
        <dbReference type="Pfam" id="PF00156"/>
    </source>
</evidence>
<evidence type="ECO:0000256" key="8">
    <source>
        <dbReference type="ARBA" id="ARBA00022741"/>
    </source>
</evidence>
<feature type="domain" description="Ribose-phosphate pyrophosphokinase N-terminal" evidence="15">
    <location>
        <begin position="34"/>
        <end position="149"/>
    </location>
</feature>
<dbReference type="GO" id="GO:0005737">
    <property type="term" value="C:cytoplasm"/>
    <property type="evidence" value="ECO:0007669"/>
    <property type="project" value="TreeGrafter"/>
</dbReference>
<dbReference type="GO" id="GO:0000287">
    <property type="term" value="F:magnesium ion binding"/>
    <property type="evidence" value="ECO:0007669"/>
    <property type="project" value="InterPro"/>
</dbReference>
<keyword evidence="5" id="KW-0808">Transferase</keyword>
<dbReference type="EC" id="2.7.6.1" evidence="4"/>
<dbReference type="NCBIfam" id="TIGR01251">
    <property type="entry name" value="ribP_PPkin"/>
    <property type="match status" value="1"/>
</dbReference>
<accession>A0AAV8USC0</accession>
<comment type="cofactor">
    <cofactor evidence="1">
        <name>Mg(2+)</name>
        <dbReference type="ChEBI" id="CHEBI:18420"/>
    </cofactor>
</comment>
<keyword evidence="9" id="KW-0418">Kinase</keyword>
<keyword evidence="6" id="KW-0479">Metal-binding</keyword>
<keyword evidence="8" id="KW-0547">Nucleotide-binding</keyword>
<dbReference type="Proteomes" id="UP001157974">
    <property type="component" value="Unassembled WGS sequence"/>
</dbReference>
<dbReference type="InterPro" id="IPR029057">
    <property type="entry name" value="PRTase-like"/>
</dbReference>
<gene>
    <name evidence="16" type="ORF">NDN08_004612</name>
</gene>
<evidence type="ECO:0000256" key="12">
    <source>
        <dbReference type="ARBA" id="ARBA00049535"/>
    </source>
</evidence>
<name>A0AAV8USC0_9RHOD</name>
<dbReference type="SUPFAM" id="SSF53271">
    <property type="entry name" value="PRTase-like"/>
    <property type="match status" value="1"/>
</dbReference>
<evidence type="ECO:0000256" key="11">
    <source>
        <dbReference type="ARBA" id="ARBA00022842"/>
    </source>
</evidence>
<dbReference type="InterPro" id="IPR000836">
    <property type="entry name" value="PRTase_dom"/>
</dbReference>
<keyword evidence="17" id="KW-1185">Reference proteome</keyword>
<evidence type="ECO:0000256" key="4">
    <source>
        <dbReference type="ARBA" id="ARBA00013247"/>
    </source>
</evidence>
<dbReference type="CDD" id="cd06223">
    <property type="entry name" value="PRTases_typeI"/>
    <property type="match status" value="1"/>
</dbReference>
<comment type="caution">
    <text evidence="16">The sequence shown here is derived from an EMBL/GenBank/DDBJ whole genome shotgun (WGS) entry which is preliminary data.</text>
</comment>
<dbReference type="PANTHER" id="PTHR10210:SF41">
    <property type="entry name" value="RIBOSE-PHOSPHATE PYROPHOSPHOKINASE 1, CHLOROPLASTIC"/>
    <property type="match status" value="1"/>
</dbReference>
<evidence type="ECO:0000256" key="5">
    <source>
        <dbReference type="ARBA" id="ARBA00022679"/>
    </source>
</evidence>
<dbReference type="FunFam" id="3.40.50.2020:FF:000001">
    <property type="entry name" value="Ribose-phosphate pyrophosphokinase"/>
    <property type="match status" value="1"/>
</dbReference>
<feature type="domain" description="Phosphoribosyltransferase" evidence="14">
    <location>
        <begin position="197"/>
        <end position="290"/>
    </location>
</feature>
<organism evidence="16 17">
    <name type="scientific">Rhodosorus marinus</name>
    <dbReference type="NCBI Taxonomy" id="101924"/>
    <lineage>
        <taxon>Eukaryota</taxon>
        <taxon>Rhodophyta</taxon>
        <taxon>Stylonematophyceae</taxon>
        <taxon>Stylonematales</taxon>
        <taxon>Stylonemataceae</taxon>
        <taxon>Rhodosorus</taxon>
    </lineage>
</organism>
<evidence type="ECO:0000256" key="9">
    <source>
        <dbReference type="ARBA" id="ARBA00022777"/>
    </source>
</evidence>
<keyword evidence="10" id="KW-0067">ATP-binding</keyword>
<sequence length="363" mass="39472">MARENDGKDKAALGVEGLKIDHQHLDKAMNYEIRVVAGNSNADLVKKICAQLKIDATNTTVKRFSDGEVFVSIADNVRGKDVFVIQSTCPPVNDHLMELLVMIDTLKRASAKRITAVIPYYGYARQDRKAAPRVPITARLVADLIQTAGAHRVLAFELHAGQIQGFFNIPVDHMFAIHTFAEYIRDSGICCGEGGEFQAPVVVSPDAGGLERARALAKRLDSNLAVIDKRRSAPNVAHVIRVVGEVAGQDCIIVDDIIDTAGTLTKAVEALKNLGAARVLACCVHPVLSGLAIDRLSASKIDRLIVTDSIPLTEKAKQCGKIDMTVGGWFLDVLFNTAQRWSDASFNHRRSGERPHPCDPQPP</sequence>
<dbReference type="InterPro" id="IPR029099">
    <property type="entry name" value="Pribosyltran_N"/>
</dbReference>
<evidence type="ECO:0000256" key="10">
    <source>
        <dbReference type="ARBA" id="ARBA00022840"/>
    </source>
</evidence>
<comment type="catalytic activity">
    <reaction evidence="12">
        <text>D-ribose 5-phosphate + ATP = 5-phospho-alpha-D-ribose 1-diphosphate + AMP + H(+)</text>
        <dbReference type="Rhea" id="RHEA:15609"/>
        <dbReference type="ChEBI" id="CHEBI:15378"/>
        <dbReference type="ChEBI" id="CHEBI:30616"/>
        <dbReference type="ChEBI" id="CHEBI:58017"/>
        <dbReference type="ChEBI" id="CHEBI:78346"/>
        <dbReference type="ChEBI" id="CHEBI:456215"/>
        <dbReference type="EC" id="2.7.6.1"/>
    </reaction>
</comment>
<evidence type="ECO:0000256" key="3">
    <source>
        <dbReference type="ARBA" id="ARBA00006478"/>
    </source>
</evidence>
<dbReference type="NCBIfam" id="NF002320">
    <property type="entry name" value="PRK01259.1"/>
    <property type="match status" value="1"/>
</dbReference>
<comment type="similarity">
    <text evidence="3 13">Belongs to the ribose-phosphate pyrophosphokinase family.</text>
</comment>
<dbReference type="EMBL" id="JAMWBK010000007">
    <property type="protein sequence ID" value="KAJ8903506.1"/>
    <property type="molecule type" value="Genomic_DNA"/>
</dbReference>
<evidence type="ECO:0000313" key="17">
    <source>
        <dbReference type="Proteomes" id="UP001157974"/>
    </source>
</evidence>
<evidence type="ECO:0000256" key="6">
    <source>
        <dbReference type="ARBA" id="ARBA00022723"/>
    </source>
</evidence>
<dbReference type="AlphaFoldDB" id="A0AAV8USC0"/>
<proteinExistence type="inferred from homology"/>
<dbReference type="InterPro" id="IPR005946">
    <property type="entry name" value="Rib-P_diPkinase"/>
</dbReference>
<dbReference type="GO" id="GO:0004749">
    <property type="term" value="F:ribose phosphate diphosphokinase activity"/>
    <property type="evidence" value="ECO:0007669"/>
    <property type="project" value="UniProtKB-EC"/>
</dbReference>
<dbReference type="PANTHER" id="PTHR10210">
    <property type="entry name" value="RIBOSE-PHOSPHATE DIPHOSPHOKINASE FAMILY MEMBER"/>
    <property type="match status" value="1"/>
</dbReference>
<dbReference type="Gene3D" id="3.40.50.2020">
    <property type="match status" value="2"/>
</dbReference>
<dbReference type="GO" id="GO:0006015">
    <property type="term" value="P:5-phosphoribose 1-diphosphate biosynthetic process"/>
    <property type="evidence" value="ECO:0007669"/>
    <property type="project" value="TreeGrafter"/>
</dbReference>
<evidence type="ECO:0000259" key="15">
    <source>
        <dbReference type="Pfam" id="PF13793"/>
    </source>
</evidence>
<evidence type="ECO:0000256" key="2">
    <source>
        <dbReference type="ARBA" id="ARBA00004996"/>
    </source>
</evidence>
<dbReference type="HAMAP" id="MF_00583_B">
    <property type="entry name" value="RibP_PPkinase_B"/>
    <property type="match status" value="1"/>
</dbReference>
<protein>
    <recommendedName>
        <fullName evidence="4">ribose-phosphate diphosphokinase</fullName>
        <ecNumber evidence="4">2.7.6.1</ecNumber>
    </recommendedName>
</protein>
<evidence type="ECO:0000256" key="13">
    <source>
        <dbReference type="RuleBase" id="RU004324"/>
    </source>
</evidence>
<dbReference type="Pfam" id="PF00156">
    <property type="entry name" value="Pribosyltran"/>
    <property type="match status" value="1"/>
</dbReference>
<dbReference type="SMART" id="SM01400">
    <property type="entry name" value="Pribosyltran_N"/>
    <property type="match status" value="1"/>
</dbReference>
<reference evidence="16 17" key="1">
    <citation type="journal article" date="2023" name="Nat. Commun.">
        <title>Origin of minicircular mitochondrial genomes in red algae.</title>
        <authorList>
            <person name="Lee Y."/>
            <person name="Cho C.H."/>
            <person name="Lee Y.M."/>
            <person name="Park S.I."/>
            <person name="Yang J.H."/>
            <person name="West J.A."/>
            <person name="Bhattacharya D."/>
            <person name="Yoon H.S."/>
        </authorList>
    </citation>
    <scope>NUCLEOTIDE SEQUENCE [LARGE SCALE GENOMIC DNA]</scope>
    <source>
        <strain evidence="16 17">CCMP1338</strain>
        <tissue evidence="16">Whole cell</tissue>
    </source>
</reference>
<evidence type="ECO:0000256" key="7">
    <source>
        <dbReference type="ARBA" id="ARBA00022727"/>
    </source>
</evidence>